<name>A0A482Y7N6_9EURY</name>
<dbReference type="InterPro" id="IPR052710">
    <property type="entry name" value="CAAX_protease"/>
</dbReference>
<dbReference type="AlphaFoldDB" id="A0A482Y7N6"/>
<feature type="transmembrane region" description="Helical" evidence="1">
    <location>
        <begin position="170"/>
        <end position="193"/>
    </location>
</feature>
<dbReference type="PANTHER" id="PTHR36435">
    <property type="entry name" value="SLR1288 PROTEIN"/>
    <property type="match status" value="1"/>
</dbReference>
<keyword evidence="1" id="KW-0812">Transmembrane</keyword>
<proteinExistence type="predicted"/>
<dbReference type="InterPro" id="IPR003675">
    <property type="entry name" value="Rce1/LyrA-like_dom"/>
</dbReference>
<dbReference type="EMBL" id="SHMP01000007">
    <property type="protein sequence ID" value="RZV06664.1"/>
    <property type="molecule type" value="Genomic_DNA"/>
</dbReference>
<dbReference type="PANTHER" id="PTHR36435:SF1">
    <property type="entry name" value="CAAX AMINO TERMINAL PROTEASE FAMILY PROTEIN"/>
    <property type="match status" value="1"/>
</dbReference>
<sequence>MPTAVIPKRLGDKTGIARTGIFLAGVVLAAVVGNFAASLAVVVTIGRDAGEVVTFVAGTLGTELSFLLIGAAYLRVGSSFRPSVQMLKRRAVPYLISGLLASFATAFLSLAVTDAVVPAIDLSPGYMEYSNLGEPTGAGLVAAAVLSLAVIGPVEELFFRGVIQSRLQAALGSVSAISIAGATFALFHVYPVALLSPPAIIISHMAAYYTLMGAIFGWVYYRTDTLIAPALVHGTFNATVFTLPLWM</sequence>
<dbReference type="Proteomes" id="UP000291097">
    <property type="component" value="Unassembled WGS sequence"/>
</dbReference>
<feature type="transmembrane region" description="Helical" evidence="1">
    <location>
        <begin position="21"/>
        <end position="46"/>
    </location>
</feature>
<keyword evidence="1" id="KW-0472">Membrane</keyword>
<feature type="domain" description="CAAX prenyl protease 2/Lysostaphin resistance protein A-like" evidence="2">
    <location>
        <begin position="140"/>
        <end position="238"/>
    </location>
</feature>
<organism evidence="3 4">
    <name type="scientific">Natrinema hispanicum</name>
    <dbReference type="NCBI Taxonomy" id="392421"/>
    <lineage>
        <taxon>Archaea</taxon>
        <taxon>Methanobacteriati</taxon>
        <taxon>Methanobacteriota</taxon>
        <taxon>Stenosarchaea group</taxon>
        <taxon>Halobacteria</taxon>
        <taxon>Halobacteriales</taxon>
        <taxon>Natrialbaceae</taxon>
        <taxon>Natrinema</taxon>
    </lineage>
</organism>
<reference evidence="3 4" key="1">
    <citation type="submission" date="2019-02" db="EMBL/GenBank/DDBJ databases">
        <title>Genomic Encyclopedia of Archaeal and Bacterial Type Strains, Phase II (KMG-II): from individual species to whole genera.</title>
        <authorList>
            <person name="Goeker M."/>
        </authorList>
    </citation>
    <scope>NUCLEOTIDE SEQUENCE [LARGE SCALE GENOMIC DNA]</scope>
    <source>
        <strain evidence="3 4">DSM 18328</strain>
    </source>
</reference>
<feature type="transmembrane region" description="Helical" evidence="1">
    <location>
        <begin position="199"/>
        <end position="219"/>
    </location>
</feature>
<protein>
    <recommendedName>
        <fullName evidence="2">CAAX prenyl protease 2/Lysostaphin resistance protein A-like domain-containing protein</fullName>
    </recommendedName>
</protein>
<comment type="caution">
    <text evidence="3">The sequence shown here is derived from an EMBL/GenBank/DDBJ whole genome shotgun (WGS) entry which is preliminary data.</text>
</comment>
<evidence type="ECO:0000256" key="1">
    <source>
        <dbReference type="SAM" id="Phobius"/>
    </source>
</evidence>
<dbReference type="GO" id="GO:0004175">
    <property type="term" value="F:endopeptidase activity"/>
    <property type="evidence" value="ECO:0007669"/>
    <property type="project" value="UniProtKB-ARBA"/>
</dbReference>
<gene>
    <name evidence="3" type="ORF">BDK88_3689</name>
</gene>
<evidence type="ECO:0000313" key="4">
    <source>
        <dbReference type="Proteomes" id="UP000291097"/>
    </source>
</evidence>
<evidence type="ECO:0000259" key="2">
    <source>
        <dbReference type="Pfam" id="PF02517"/>
    </source>
</evidence>
<dbReference type="GO" id="GO:0080120">
    <property type="term" value="P:CAAX-box protein maturation"/>
    <property type="evidence" value="ECO:0007669"/>
    <property type="project" value="UniProtKB-ARBA"/>
</dbReference>
<feature type="transmembrane region" description="Helical" evidence="1">
    <location>
        <begin position="52"/>
        <end position="74"/>
    </location>
</feature>
<feature type="transmembrane region" description="Helical" evidence="1">
    <location>
        <begin position="137"/>
        <end position="158"/>
    </location>
</feature>
<keyword evidence="1" id="KW-1133">Transmembrane helix</keyword>
<feature type="transmembrane region" description="Helical" evidence="1">
    <location>
        <begin position="94"/>
        <end position="117"/>
    </location>
</feature>
<accession>A0A482Y7N6</accession>
<evidence type="ECO:0000313" key="3">
    <source>
        <dbReference type="EMBL" id="RZV06664.1"/>
    </source>
</evidence>
<dbReference type="Pfam" id="PF02517">
    <property type="entry name" value="Rce1-like"/>
    <property type="match status" value="1"/>
</dbReference>